<sequence length="63" mass="7641">MAELFKEIMLKLEEVKNDMYKQIQSLDKKVSIYQEQLNTFIKKIEDLDTNKKEIKNEFKSLKE</sequence>
<protein>
    <submittedName>
        <fullName evidence="1">Uncharacterized protein</fullName>
    </submittedName>
</protein>
<dbReference type="AlphaFoldDB" id="T1HIK1"/>
<proteinExistence type="predicted"/>
<organism evidence="1 2">
    <name type="scientific">Rhodnius prolixus</name>
    <name type="common">Triatomid bug</name>
    <dbReference type="NCBI Taxonomy" id="13249"/>
    <lineage>
        <taxon>Eukaryota</taxon>
        <taxon>Metazoa</taxon>
        <taxon>Ecdysozoa</taxon>
        <taxon>Arthropoda</taxon>
        <taxon>Hexapoda</taxon>
        <taxon>Insecta</taxon>
        <taxon>Pterygota</taxon>
        <taxon>Neoptera</taxon>
        <taxon>Paraneoptera</taxon>
        <taxon>Hemiptera</taxon>
        <taxon>Heteroptera</taxon>
        <taxon>Panheteroptera</taxon>
        <taxon>Cimicomorpha</taxon>
        <taxon>Reduviidae</taxon>
        <taxon>Triatominae</taxon>
        <taxon>Rhodnius</taxon>
    </lineage>
</organism>
<accession>T1HIK1</accession>
<dbReference type="EMBL" id="ACPB03028435">
    <property type="status" value="NOT_ANNOTATED_CDS"/>
    <property type="molecule type" value="Genomic_DNA"/>
</dbReference>
<dbReference type="HOGENOM" id="CLU_2892530_0_0_1"/>
<dbReference type="Proteomes" id="UP000015103">
    <property type="component" value="Unassembled WGS sequence"/>
</dbReference>
<dbReference type="EnsemblMetazoa" id="RPRC003874-RA">
    <property type="protein sequence ID" value="RPRC003874-PA"/>
    <property type="gene ID" value="RPRC003874"/>
</dbReference>
<evidence type="ECO:0000313" key="2">
    <source>
        <dbReference type="Proteomes" id="UP000015103"/>
    </source>
</evidence>
<reference evidence="1" key="1">
    <citation type="submission" date="2015-05" db="UniProtKB">
        <authorList>
            <consortium name="EnsemblMetazoa"/>
        </authorList>
    </citation>
    <scope>IDENTIFICATION</scope>
</reference>
<keyword evidence="2" id="KW-1185">Reference proteome</keyword>
<dbReference type="eggNOG" id="ENOG502SNAA">
    <property type="taxonomic scope" value="Eukaryota"/>
</dbReference>
<name>T1HIK1_RHOPR</name>
<evidence type="ECO:0000313" key="1">
    <source>
        <dbReference type="EnsemblMetazoa" id="RPRC003874-PA"/>
    </source>
</evidence>
<dbReference type="InParanoid" id="T1HIK1"/>
<dbReference type="VEuPathDB" id="VectorBase:RPRC003874"/>